<dbReference type="Gene3D" id="2.10.110.10">
    <property type="entry name" value="Cysteine Rich Protein"/>
    <property type="match status" value="1"/>
</dbReference>
<evidence type="ECO:0000256" key="1">
    <source>
        <dbReference type="ARBA" id="ARBA00022723"/>
    </source>
</evidence>
<reference evidence="8" key="1">
    <citation type="submission" date="2022-11" db="UniProtKB">
        <authorList>
            <consortium name="WormBaseParasite"/>
        </authorList>
    </citation>
    <scope>IDENTIFICATION</scope>
</reference>
<evidence type="ECO:0000313" key="8">
    <source>
        <dbReference type="WBParaSite" id="ACRNAN_scaffold3344.g26824.t1"/>
    </source>
</evidence>
<evidence type="ECO:0000256" key="2">
    <source>
        <dbReference type="ARBA" id="ARBA00022833"/>
    </source>
</evidence>
<evidence type="ECO:0000256" key="4">
    <source>
        <dbReference type="PROSITE-ProRule" id="PRU00125"/>
    </source>
</evidence>
<proteinExistence type="predicted"/>
<feature type="region of interest" description="Disordered" evidence="5">
    <location>
        <begin position="65"/>
        <end position="117"/>
    </location>
</feature>
<dbReference type="WBParaSite" id="ACRNAN_scaffold3344.g26824.t1">
    <property type="protein sequence ID" value="ACRNAN_scaffold3344.g26824.t1"/>
    <property type="gene ID" value="ACRNAN_scaffold3344.g26824"/>
</dbReference>
<sequence length="324" mass="31608">MTVDQIKIHKKCFKCGICDYPLQIGYCARDKALEGRYGLYWYCNLEHMLWGPGKKAAELDKLGRGKKNLPLSSPTGTSPLSSPTGTGPLSSPTGTDPLSSPTAAGTGTSPTEAPSGPISMLDAIAARRAGGAGHAGEVGGTGSDGAAFGGPGGDAAVGAFGGVAGGAAGAAAGGAIDGSGGDAAGGTVGGAVEGAIGGAAGGANSGAAGVGDGAAGGAAGGATGGASANSGATIISPQTPVVGKCKACDQNIAMCDDITVDRITIHRNCFKCGICDSKLFPGSCARDQSLEPKYGLKWYCGIHMLLGPGKKADEMEKAGKPKRF</sequence>
<feature type="compositionally biased region" description="Low complexity" evidence="5">
    <location>
        <begin position="69"/>
        <end position="95"/>
    </location>
</feature>
<evidence type="ECO:0000313" key="7">
    <source>
        <dbReference type="Proteomes" id="UP000887540"/>
    </source>
</evidence>
<keyword evidence="7" id="KW-1185">Reference proteome</keyword>
<feature type="domain" description="LIM zinc-binding" evidence="6">
    <location>
        <begin position="243"/>
        <end position="310"/>
    </location>
</feature>
<keyword evidence="1 4" id="KW-0479">Metal-binding</keyword>
<protein>
    <submittedName>
        <fullName evidence="8">LIM zinc-binding domain-containing protein</fullName>
    </submittedName>
</protein>
<feature type="compositionally biased region" description="Polar residues" evidence="5">
    <location>
        <begin position="96"/>
        <end position="112"/>
    </location>
</feature>
<evidence type="ECO:0000259" key="6">
    <source>
        <dbReference type="PROSITE" id="PS50023"/>
    </source>
</evidence>
<organism evidence="7 8">
    <name type="scientific">Acrobeloides nanus</name>
    <dbReference type="NCBI Taxonomy" id="290746"/>
    <lineage>
        <taxon>Eukaryota</taxon>
        <taxon>Metazoa</taxon>
        <taxon>Ecdysozoa</taxon>
        <taxon>Nematoda</taxon>
        <taxon>Chromadorea</taxon>
        <taxon>Rhabditida</taxon>
        <taxon>Tylenchina</taxon>
        <taxon>Cephalobomorpha</taxon>
        <taxon>Cephaloboidea</taxon>
        <taxon>Cephalobidae</taxon>
        <taxon>Acrobeloides</taxon>
    </lineage>
</organism>
<dbReference type="PROSITE" id="PS50023">
    <property type="entry name" value="LIM_DOMAIN_2"/>
    <property type="match status" value="1"/>
</dbReference>
<evidence type="ECO:0000256" key="3">
    <source>
        <dbReference type="ARBA" id="ARBA00023038"/>
    </source>
</evidence>
<dbReference type="Proteomes" id="UP000887540">
    <property type="component" value="Unplaced"/>
</dbReference>
<accession>A0A914DP90</accession>
<evidence type="ECO:0000256" key="5">
    <source>
        <dbReference type="SAM" id="MobiDB-lite"/>
    </source>
</evidence>
<keyword evidence="2 4" id="KW-0862">Zinc</keyword>
<keyword evidence="3 4" id="KW-0440">LIM domain</keyword>
<dbReference type="AlphaFoldDB" id="A0A914DP90"/>
<dbReference type="InterPro" id="IPR001781">
    <property type="entry name" value="Znf_LIM"/>
</dbReference>
<name>A0A914DP90_9BILA</name>
<dbReference type="GO" id="GO:0046872">
    <property type="term" value="F:metal ion binding"/>
    <property type="evidence" value="ECO:0007669"/>
    <property type="project" value="UniProtKB-KW"/>
</dbReference>